<dbReference type="InterPro" id="IPR046520">
    <property type="entry name" value="DUF6697"/>
</dbReference>
<evidence type="ECO:0000256" key="1">
    <source>
        <dbReference type="SAM" id="MobiDB-lite"/>
    </source>
</evidence>
<feature type="compositionally biased region" description="Basic residues" evidence="1">
    <location>
        <begin position="312"/>
        <end position="322"/>
    </location>
</feature>
<keyword evidence="4" id="KW-1185">Reference proteome</keyword>
<comment type="caution">
    <text evidence="3">The sequence shown here is derived from an EMBL/GenBank/DDBJ whole genome shotgun (WGS) entry which is preliminary data.</text>
</comment>
<feature type="compositionally biased region" description="Basic and acidic residues" evidence="1">
    <location>
        <begin position="302"/>
        <end position="311"/>
    </location>
</feature>
<organism evidence="3 4">
    <name type="scientific">Collybia nuda</name>
    <dbReference type="NCBI Taxonomy" id="64659"/>
    <lineage>
        <taxon>Eukaryota</taxon>
        <taxon>Fungi</taxon>
        <taxon>Dikarya</taxon>
        <taxon>Basidiomycota</taxon>
        <taxon>Agaricomycotina</taxon>
        <taxon>Agaricomycetes</taxon>
        <taxon>Agaricomycetidae</taxon>
        <taxon>Agaricales</taxon>
        <taxon>Tricholomatineae</taxon>
        <taxon>Clitocybaceae</taxon>
        <taxon>Collybia</taxon>
    </lineage>
</organism>
<evidence type="ECO:0000313" key="3">
    <source>
        <dbReference type="EMBL" id="KAF9459160.1"/>
    </source>
</evidence>
<reference evidence="3" key="1">
    <citation type="submission" date="2020-11" db="EMBL/GenBank/DDBJ databases">
        <authorList>
            <consortium name="DOE Joint Genome Institute"/>
            <person name="Ahrendt S."/>
            <person name="Riley R."/>
            <person name="Andreopoulos W."/>
            <person name="Labutti K."/>
            <person name="Pangilinan J."/>
            <person name="Ruiz-Duenas F.J."/>
            <person name="Barrasa J.M."/>
            <person name="Sanchez-Garcia M."/>
            <person name="Camarero S."/>
            <person name="Miyauchi S."/>
            <person name="Serrano A."/>
            <person name="Linde D."/>
            <person name="Babiker R."/>
            <person name="Drula E."/>
            <person name="Ayuso-Fernandez I."/>
            <person name="Pacheco R."/>
            <person name="Padilla G."/>
            <person name="Ferreira P."/>
            <person name="Barriuso J."/>
            <person name="Kellner H."/>
            <person name="Castanera R."/>
            <person name="Alfaro M."/>
            <person name="Ramirez L."/>
            <person name="Pisabarro A.G."/>
            <person name="Kuo A."/>
            <person name="Tritt A."/>
            <person name="Lipzen A."/>
            <person name="He G."/>
            <person name="Yan M."/>
            <person name="Ng V."/>
            <person name="Cullen D."/>
            <person name="Martin F."/>
            <person name="Rosso M.-N."/>
            <person name="Henrissat B."/>
            <person name="Hibbett D."/>
            <person name="Martinez A.T."/>
            <person name="Grigoriev I.V."/>
        </authorList>
    </citation>
    <scope>NUCLEOTIDE SEQUENCE</scope>
    <source>
        <strain evidence="3">CBS 247.69</strain>
    </source>
</reference>
<feature type="region of interest" description="Disordered" evidence="1">
    <location>
        <begin position="302"/>
        <end position="322"/>
    </location>
</feature>
<sequence>MDVKKVFIRPEPVSEVDKVKLKFLRNNVRSTVCIHLLLFLSSIHPQSDAKVKQVTVLSDEGVVYRLRALGPGGLDLYPIDLEDSVKMATVTRIWMSDTYGGSHRWGCPKINKKKFTHGIDNFRYINYESCPDAPRTPGAPGLMMGCWGSEDKTYINQRVFMRVNPGKWLAMGIYDCVPSNPLSREEWDSQSSAFQNYWVAEISSKKWATPTRVRIGLRDTLGREPSADEYEQALRDGSYKALPTNIIKEAFDLGLENLSVWCMKCVGYDADLQRALARMPKNYVSLGKKAFAEEPKKGNLAHPIERLEKVASKKRKTRASKY</sequence>
<accession>A0A9P6CEH2</accession>
<dbReference type="OrthoDB" id="3176940at2759"/>
<name>A0A9P6CEH2_9AGAR</name>
<proteinExistence type="predicted"/>
<dbReference type="Pfam" id="PF20411">
    <property type="entry name" value="DUF6697"/>
    <property type="match status" value="1"/>
</dbReference>
<protein>
    <recommendedName>
        <fullName evidence="2">DUF6697 domain-containing protein</fullName>
    </recommendedName>
</protein>
<dbReference type="EMBL" id="MU150322">
    <property type="protein sequence ID" value="KAF9459160.1"/>
    <property type="molecule type" value="Genomic_DNA"/>
</dbReference>
<evidence type="ECO:0000259" key="2">
    <source>
        <dbReference type="Pfam" id="PF20411"/>
    </source>
</evidence>
<gene>
    <name evidence="3" type="ORF">BDZ94DRAFT_1172173</name>
</gene>
<feature type="domain" description="DUF6697" evidence="2">
    <location>
        <begin position="89"/>
        <end position="278"/>
    </location>
</feature>
<evidence type="ECO:0000313" key="4">
    <source>
        <dbReference type="Proteomes" id="UP000807353"/>
    </source>
</evidence>
<dbReference type="AlphaFoldDB" id="A0A9P6CEH2"/>
<dbReference type="Proteomes" id="UP000807353">
    <property type="component" value="Unassembled WGS sequence"/>
</dbReference>